<evidence type="ECO:0000313" key="3">
    <source>
        <dbReference type="Proteomes" id="UP000005408"/>
    </source>
</evidence>
<dbReference type="EnsemblMetazoa" id="G29069.1">
    <property type="protein sequence ID" value="G29069.1:cds"/>
    <property type="gene ID" value="G29069"/>
</dbReference>
<evidence type="ECO:0000256" key="1">
    <source>
        <dbReference type="SAM" id="Phobius"/>
    </source>
</evidence>
<reference evidence="2" key="1">
    <citation type="submission" date="2022-08" db="UniProtKB">
        <authorList>
            <consortium name="EnsemblMetazoa"/>
        </authorList>
    </citation>
    <scope>IDENTIFICATION</scope>
    <source>
        <strain evidence="2">05x7-T-G4-1.051#20</strain>
    </source>
</reference>
<keyword evidence="1" id="KW-0812">Transmembrane</keyword>
<keyword evidence="3" id="KW-1185">Reference proteome</keyword>
<keyword evidence="1" id="KW-0472">Membrane</keyword>
<name>A0A8W8LPM6_MAGGI</name>
<protein>
    <submittedName>
        <fullName evidence="2">Uncharacterized protein</fullName>
    </submittedName>
</protein>
<evidence type="ECO:0000313" key="2">
    <source>
        <dbReference type="EnsemblMetazoa" id="G29069.1:cds"/>
    </source>
</evidence>
<dbReference type="AlphaFoldDB" id="A0A8W8LPM6"/>
<feature type="transmembrane region" description="Helical" evidence="1">
    <location>
        <begin position="224"/>
        <end position="252"/>
    </location>
</feature>
<sequence>MNCLDVFLNAENENVSTKEFIKFRKVLLANVEKAKNIRFERHFRYLLDLLENVSKGLHARLHLKQMSADTQNRLTELHLRSIQDLKLKCEKIRKSVLEKTALIIEDIATDCYEKMSKDSEKKIILNPSDVTPMIEVKWHPTRFANEINIRITEYVNNRLQSEQVLQKFEDVKNEIISFYREVSTDLSAMENQWTNVVKTESFGEYRREGPSDQDDLPLQIKIPVVALSVLVMVALVALGIMVSPVLIPTLLIMSRDDRKRRIIDEVYDKHKDKIRGEIRTHLTKNCGDPLNDLVENVTKDLLPSRI</sequence>
<keyword evidence="1" id="KW-1133">Transmembrane helix</keyword>
<dbReference type="Proteomes" id="UP000005408">
    <property type="component" value="Unassembled WGS sequence"/>
</dbReference>
<accession>A0A8W8LPM6</accession>
<organism evidence="2 3">
    <name type="scientific">Magallana gigas</name>
    <name type="common">Pacific oyster</name>
    <name type="synonym">Crassostrea gigas</name>
    <dbReference type="NCBI Taxonomy" id="29159"/>
    <lineage>
        <taxon>Eukaryota</taxon>
        <taxon>Metazoa</taxon>
        <taxon>Spiralia</taxon>
        <taxon>Lophotrochozoa</taxon>
        <taxon>Mollusca</taxon>
        <taxon>Bivalvia</taxon>
        <taxon>Autobranchia</taxon>
        <taxon>Pteriomorphia</taxon>
        <taxon>Ostreida</taxon>
        <taxon>Ostreoidea</taxon>
        <taxon>Ostreidae</taxon>
        <taxon>Magallana</taxon>
    </lineage>
</organism>
<proteinExistence type="predicted"/>